<comment type="caution">
    <text evidence="1">The sequence shown here is derived from an EMBL/GenBank/DDBJ whole genome shotgun (WGS) entry which is preliminary data.</text>
</comment>
<name>A0AAD9WWT1_9ROSI</name>
<dbReference type="AlphaFoldDB" id="A0AAD9WWT1"/>
<reference evidence="1" key="1">
    <citation type="journal article" date="2023" name="Plant J.">
        <title>Genome sequences and population genomics provide insights into the demographic history, inbreeding, and mutation load of two 'living fossil' tree species of Dipteronia.</title>
        <authorList>
            <person name="Feng Y."/>
            <person name="Comes H.P."/>
            <person name="Chen J."/>
            <person name="Zhu S."/>
            <person name="Lu R."/>
            <person name="Zhang X."/>
            <person name="Li P."/>
            <person name="Qiu J."/>
            <person name="Olsen K.M."/>
            <person name="Qiu Y."/>
        </authorList>
    </citation>
    <scope>NUCLEOTIDE SEQUENCE</scope>
    <source>
        <strain evidence="1">KIB01</strain>
    </source>
</reference>
<proteinExistence type="predicted"/>
<dbReference type="Proteomes" id="UP001280121">
    <property type="component" value="Unassembled WGS sequence"/>
</dbReference>
<dbReference type="EMBL" id="JANJYI010000006">
    <property type="protein sequence ID" value="KAK2646141.1"/>
    <property type="molecule type" value="Genomic_DNA"/>
</dbReference>
<gene>
    <name evidence="1" type="ORF">Ddye_021336</name>
</gene>
<protein>
    <submittedName>
        <fullName evidence="1">Uncharacterized protein</fullName>
    </submittedName>
</protein>
<evidence type="ECO:0000313" key="2">
    <source>
        <dbReference type="Proteomes" id="UP001280121"/>
    </source>
</evidence>
<accession>A0AAD9WWT1</accession>
<evidence type="ECO:0000313" key="1">
    <source>
        <dbReference type="EMBL" id="KAK2646141.1"/>
    </source>
</evidence>
<organism evidence="1 2">
    <name type="scientific">Dipteronia dyeriana</name>
    <dbReference type="NCBI Taxonomy" id="168575"/>
    <lineage>
        <taxon>Eukaryota</taxon>
        <taxon>Viridiplantae</taxon>
        <taxon>Streptophyta</taxon>
        <taxon>Embryophyta</taxon>
        <taxon>Tracheophyta</taxon>
        <taxon>Spermatophyta</taxon>
        <taxon>Magnoliopsida</taxon>
        <taxon>eudicotyledons</taxon>
        <taxon>Gunneridae</taxon>
        <taxon>Pentapetalae</taxon>
        <taxon>rosids</taxon>
        <taxon>malvids</taxon>
        <taxon>Sapindales</taxon>
        <taxon>Sapindaceae</taxon>
        <taxon>Hippocastanoideae</taxon>
        <taxon>Acereae</taxon>
        <taxon>Dipteronia</taxon>
    </lineage>
</organism>
<keyword evidence="2" id="KW-1185">Reference proteome</keyword>
<sequence length="56" mass="6403">MFVPDEEPKKKESREIHRLLQVAGSCPASLRPGHWLDLYSKTGYVGLAEDVLRCIY</sequence>